<organism evidence="2 3">
    <name type="scientific">Paraburkholderia antibiotica</name>
    <dbReference type="NCBI Taxonomy" id="2728839"/>
    <lineage>
        <taxon>Bacteria</taxon>
        <taxon>Pseudomonadati</taxon>
        <taxon>Pseudomonadota</taxon>
        <taxon>Betaproteobacteria</taxon>
        <taxon>Burkholderiales</taxon>
        <taxon>Burkholderiaceae</taxon>
        <taxon>Paraburkholderia</taxon>
    </lineage>
</organism>
<sequence>MKTTDVPHEHLRKESVEEANYYPDHDERTESATFRKTKRDDKKKGARCAITGQQVDLEWHHATLEWAFGSAVRLDIVRDIALGKIKELPVLDPYTWEPTGEKAPVEGFLIYWIVLFFKWRGFDFDAWDPADAEAFIDSPQAMLILHKHLHREKFHGAHAITGPIFLLQAFPFVDEFVFSPDELEARHKPKEHS</sequence>
<dbReference type="Proteomes" id="UP000583127">
    <property type="component" value="Unassembled WGS sequence"/>
</dbReference>
<dbReference type="RefSeq" id="WP_169501150.1">
    <property type="nucleotide sequence ID" value="NZ_JABBFZ010000027.1"/>
</dbReference>
<name>A0A7Y0FGB2_9BURK</name>
<evidence type="ECO:0000313" key="2">
    <source>
        <dbReference type="EMBL" id="NML34967.1"/>
    </source>
</evidence>
<dbReference type="EMBL" id="JABBFZ010000027">
    <property type="protein sequence ID" value="NML34967.1"/>
    <property type="molecule type" value="Genomic_DNA"/>
</dbReference>
<reference evidence="2 3" key="1">
    <citation type="submission" date="2020-04" db="EMBL/GenBank/DDBJ databases">
        <title>Paraburkholderia sp. G-4-1-8 isolated from soil.</title>
        <authorList>
            <person name="Dahal R.H."/>
        </authorList>
    </citation>
    <scope>NUCLEOTIDE SEQUENCE [LARGE SCALE GENOMIC DNA]</scope>
    <source>
        <strain evidence="2 3">G-4-1-8</strain>
    </source>
</reference>
<keyword evidence="3" id="KW-1185">Reference proteome</keyword>
<proteinExistence type="predicted"/>
<feature type="compositionally biased region" description="Basic and acidic residues" evidence="1">
    <location>
        <begin position="1"/>
        <end position="16"/>
    </location>
</feature>
<dbReference type="AlphaFoldDB" id="A0A7Y0FGB2"/>
<accession>A0A7Y0FGB2</accession>
<evidence type="ECO:0000256" key="1">
    <source>
        <dbReference type="SAM" id="MobiDB-lite"/>
    </source>
</evidence>
<evidence type="ECO:0000313" key="3">
    <source>
        <dbReference type="Proteomes" id="UP000583127"/>
    </source>
</evidence>
<comment type="caution">
    <text evidence="2">The sequence shown here is derived from an EMBL/GenBank/DDBJ whole genome shotgun (WGS) entry which is preliminary data.</text>
</comment>
<gene>
    <name evidence="2" type="ORF">HHL14_29610</name>
</gene>
<feature type="region of interest" description="Disordered" evidence="1">
    <location>
        <begin position="1"/>
        <end position="38"/>
    </location>
</feature>
<protein>
    <submittedName>
        <fullName evidence="2">Uncharacterized protein</fullName>
    </submittedName>
</protein>